<dbReference type="GeneID" id="97329433"/>
<protein>
    <submittedName>
        <fullName evidence="1">Uncharacterized protein</fullName>
    </submittedName>
</protein>
<sequence length="76" mass="8473">MMLASSNALKSSAMYIGYLILKEIKKQEAGKISIYDVSKALKKAGITSSRQLILGLSFLYSVNIVEFEEANIWVKK</sequence>
<reference evidence="1 3" key="1">
    <citation type="submission" date="2015-09" db="EMBL/GenBank/DDBJ databases">
        <authorList>
            <consortium name="Pathogen Informatics"/>
        </authorList>
    </citation>
    <scope>NUCLEOTIDE SEQUENCE [LARGE SCALE GENOMIC DNA]</scope>
    <source>
        <strain evidence="1 3">2789STDY5834841</strain>
    </source>
</reference>
<evidence type="ECO:0000313" key="2">
    <source>
        <dbReference type="EMBL" id="RYS76828.1"/>
    </source>
</evidence>
<dbReference type="EMBL" id="RCYR01000041">
    <property type="protein sequence ID" value="RYS76828.1"/>
    <property type="molecule type" value="Genomic_DNA"/>
</dbReference>
<dbReference type="EMBL" id="CYZO01000010">
    <property type="protein sequence ID" value="CUN84576.1"/>
    <property type="molecule type" value="Genomic_DNA"/>
</dbReference>
<name>A0A174AAM2_9FIRM</name>
<dbReference type="Proteomes" id="UP000095787">
    <property type="component" value="Unassembled WGS sequence"/>
</dbReference>
<organism evidence="1 3">
    <name type="scientific">[Ruminococcus] torques</name>
    <dbReference type="NCBI Taxonomy" id="33039"/>
    <lineage>
        <taxon>Bacteria</taxon>
        <taxon>Bacillati</taxon>
        <taxon>Bacillota</taxon>
        <taxon>Clostridia</taxon>
        <taxon>Lachnospirales</taxon>
        <taxon>Lachnospiraceae</taxon>
        <taxon>Mediterraneibacter</taxon>
    </lineage>
</organism>
<gene>
    <name evidence="2" type="ORF">EAI93_12915</name>
    <name evidence="1" type="ORF">ERS852456_00954</name>
</gene>
<evidence type="ECO:0000313" key="3">
    <source>
        <dbReference type="Proteomes" id="UP000095787"/>
    </source>
</evidence>
<evidence type="ECO:0000313" key="1">
    <source>
        <dbReference type="EMBL" id="CUN84576.1"/>
    </source>
</evidence>
<dbReference type="AlphaFoldDB" id="A0A174AAM2"/>
<accession>A0A174AAM2</accession>
<dbReference type="Proteomes" id="UP000292665">
    <property type="component" value="Unassembled WGS sequence"/>
</dbReference>
<reference evidence="2 4" key="2">
    <citation type="journal article" date="2019" name="Science, e1252229">
        <title>Invertible promoters mediate bacterial phase variation, antibiotic resistance, and host adaptation in the gut.</title>
        <authorList>
            <person name="Jiang X."/>
            <person name="Hall A.B."/>
            <person name="Arthur T.D."/>
            <person name="Plichta D.R."/>
            <person name="Covington C.T."/>
            <person name="Poyet M."/>
            <person name="Crothers J."/>
            <person name="Moses P.L."/>
            <person name="Tolonen A.C."/>
            <person name="Vlamakis H."/>
            <person name="Alm E.J."/>
            <person name="Xavier R.J."/>
        </authorList>
    </citation>
    <scope>NUCLEOTIDE SEQUENCE [LARGE SCALE GENOMIC DNA]</scope>
    <source>
        <strain evidence="4">aa_0143</strain>
        <strain evidence="2">Aa_0143</strain>
    </source>
</reference>
<evidence type="ECO:0000313" key="4">
    <source>
        <dbReference type="Proteomes" id="UP000292665"/>
    </source>
</evidence>
<dbReference type="RefSeq" id="WP_009243231.1">
    <property type="nucleotide sequence ID" value="NZ_AP028249.1"/>
</dbReference>
<proteinExistence type="predicted"/>
<dbReference type="InterPro" id="IPR046897">
    <property type="entry name" value="ABC-3C_MC6"/>
</dbReference>
<dbReference type="Pfam" id="PF20293">
    <property type="entry name" value="MC6"/>
    <property type="match status" value="1"/>
</dbReference>